<evidence type="ECO:0000256" key="6">
    <source>
        <dbReference type="ARBA" id="ARBA00022777"/>
    </source>
</evidence>
<accession>M8C229</accession>
<evidence type="ECO:0000259" key="10">
    <source>
        <dbReference type="Pfam" id="PF00365"/>
    </source>
</evidence>
<keyword evidence="5" id="KW-0479">Metal-binding</keyword>
<comment type="cofactor">
    <cofactor evidence="1">
        <name>Mg(2+)</name>
        <dbReference type="ChEBI" id="CHEBI:18420"/>
    </cofactor>
</comment>
<organism evidence="11">
    <name type="scientific">Aegilops tauschii</name>
    <name type="common">Tausch's goatgrass</name>
    <name type="synonym">Aegilops squarrosa</name>
    <dbReference type="NCBI Taxonomy" id="37682"/>
    <lineage>
        <taxon>Eukaryota</taxon>
        <taxon>Viridiplantae</taxon>
        <taxon>Streptophyta</taxon>
        <taxon>Embryophyta</taxon>
        <taxon>Tracheophyta</taxon>
        <taxon>Spermatophyta</taxon>
        <taxon>Magnoliopsida</taxon>
        <taxon>Liliopsida</taxon>
        <taxon>Poales</taxon>
        <taxon>Poaceae</taxon>
        <taxon>BOP clade</taxon>
        <taxon>Pooideae</taxon>
        <taxon>Triticodae</taxon>
        <taxon>Triticeae</taxon>
        <taxon>Triticinae</taxon>
        <taxon>Aegilops</taxon>
    </lineage>
</organism>
<comment type="function">
    <text evidence="2">Catalyzes the phosphorylation of D-fructose 6-phosphate, the first committing step of glycolysis. Uses inorganic phosphate (PPi) as phosphoryl donor instead of ATP like common ATP-dependent phosphofructokinases (ATP-PFKs), which renders the reaction reversible, and can thus function both in glycolysis and gluconeogenesis. Consistently, PPi-PFK can replace the enzymes of both the forward (ATP-PFK) and reverse (fructose-bisphosphatase (FBPase)) reactions.</text>
</comment>
<dbReference type="AlphaFoldDB" id="M8C229"/>
<dbReference type="GO" id="GO:0005829">
    <property type="term" value="C:cytosol"/>
    <property type="evidence" value="ECO:0007669"/>
    <property type="project" value="TreeGrafter"/>
</dbReference>
<dbReference type="GO" id="GO:0046872">
    <property type="term" value="F:metal ion binding"/>
    <property type="evidence" value="ECO:0007669"/>
    <property type="project" value="UniProtKB-KW"/>
</dbReference>
<evidence type="ECO:0000256" key="8">
    <source>
        <dbReference type="ARBA" id="ARBA00023152"/>
    </source>
</evidence>
<dbReference type="PRINTS" id="PR00476">
    <property type="entry name" value="PHFRCTKINASE"/>
</dbReference>
<dbReference type="InterPro" id="IPR035966">
    <property type="entry name" value="PKF_sf"/>
</dbReference>
<comment type="catalytic activity">
    <reaction evidence="9">
        <text>beta-D-fructose 6-phosphate + diphosphate = beta-D-fructose 1,6-bisphosphate + phosphate + H(+)</text>
        <dbReference type="Rhea" id="RHEA:13613"/>
        <dbReference type="ChEBI" id="CHEBI:15378"/>
        <dbReference type="ChEBI" id="CHEBI:32966"/>
        <dbReference type="ChEBI" id="CHEBI:33019"/>
        <dbReference type="ChEBI" id="CHEBI:43474"/>
        <dbReference type="ChEBI" id="CHEBI:57634"/>
        <dbReference type="EC" id="2.7.1.90"/>
    </reaction>
</comment>
<protein>
    <submittedName>
        <fullName evidence="11">Pyrophosphate--fructose 6-phosphate 1-phosphotransferase subunit beta</fullName>
    </submittedName>
</protein>
<reference evidence="11" key="1">
    <citation type="submission" date="2015-06" db="UniProtKB">
        <authorList>
            <consortium name="EnsemblPlants"/>
        </authorList>
    </citation>
    <scope>IDENTIFICATION</scope>
</reference>
<dbReference type="PANTHER" id="PTHR43650">
    <property type="entry name" value="PYROPHOSPHATE--FRUCTOSE 6-PHOSPHATE 1-PHOSPHOTRANSFERASE"/>
    <property type="match status" value="1"/>
</dbReference>
<feature type="domain" description="Phosphofructokinase" evidence="10">
    <location>
        <begin position="25"/>
        <end position="109"/>
    </location>
</feature>
<keyword evidence="6" id="KW-0418">Kinase</keyword>
<evidence type="ECO:0000256" key="4">
    <source>
        <dbReference type="ARBA" id="ARBA00022679"/>
    </source>
</evidence>
<evidence type="ECO:0000256" key="3">
    <source>
        <dbReference type="ARBA" id="ARBA00022490"/>
    </source>
</evidence>
<dbReference type="GO" id="GO:0006002">
    <property type="term" value="P:fructose 6-phosphate metabolic process"/>
    <property type="evidence" value="ECO:0007669"/>
    <property type="project" value="InterPro"/>
</dbReference>
<dbReference type="GO" id="GO:0003872">
    <property type="term" value="F:6-phosphofructokinase activity"/>
    <property type="evidence" value="ECO:0007669"/>
    <property type="project" value="InterPro"/>
</dbReference>
<dbReference type="Pfam" id="PF00365">
    <property type="entry name" value="PFK"/>
    <property type="match status" value="1"/>
</dbReference>
<dbReference type="UniPathway" id="UPA00109">
    <property type="reaction ID" value="UER00182"/>
</dbReference>
<dbReference type="SUPFAM" id="SSF53784">
    <property type="entry name" value="Phosphofructokinase"/>
    <property type="match status" value="1"/>
</dbReference>
<keyword evidence="8" id="KW-0324">Glycolysis</keyword>
<evidence type="ECO:0000256" key="9">
    <source>
        <dbReference type="ARBA" id="ARBA00048072"/>
    </source>
</evidence>
<dbReference type="InterPro" id="IPR000023">
    <property type="entry name" value="Phosphofructokinase_dom"/>
</dbReference>
<evidence type="ECO:0000313" key="11">
    <source>
        <dbReference type="EnsemblPlants" id="EMT21132"/>
    </source>
</evidence>
<sequence>MGPPSFSGFSSSNHFASMDIGGFDMICSGRDKIETPKQFQQAEDTVNRLDLDGLVVIGGDDSNTNACLLGEYFRGRNLKTRVIGCPKTIDGDLKCKEVPTSFGFDTACKLKGV</sequence>
<dbReference type="GO" id="GO:0009749">
    <property type="term" value="P:response to glucose"/>
    <property type="evidence" value="ECO:0007669"/>
    <property type="project" value="TreeGrafter"/>
</dbReference>
<evidence type="ECO:0000256" key="1">
    <source>
        <dbReference type="ARBA" id="ARBA00001946"/>
    </source>
</evidence>
<name>M8C229_AEGTA</name>
<proteinExistence type="predicted"/>
<dbReference type="EnsemblPlants" id="EMT21132">
    <property type="protein sequence ID" value="EMT21132"/>
    <property type="gene ID" value="F775_30624"/>
</dbReference>
<keyword evidence="3" id="KW-0963">Cytoplasm</keyword>
<dbReference type="InterPro" id="IPR022953">
    <property type="entry name" value="ATP_PFK"/>
</dbReference>
<evidence type="ECO:0000256" key="5">
    <source>
        <dbReference type="ARBA" id="ARBA00022723"/>
    </source>
</evidence>
<evidence type="ECO:0000256" key="7">
    <source>
        <dbReference type="ARBA" id="ARBA00022842"/>
    </source>
</evidence>
<keyword evidence="4" id="KW-0808">Transferase</keyword>
<keyword evidence="7" id="KW-0460">Magnesium</keyword>
<evidence type="ECO:0000256" key="2">
    <source>
        <dbReference type="ARBA" id="ARBA00003138"/>
    </source>
</evidence>
<dbReference type="Gene3D" id="3.40.50.450">
    <property type="match status" value="1"/>
</dbReference>
<dbReference type="GO" id="GO:0015979">
    <property type="term" value="P:photosynthesis"/>
    <property type="evidence" value="ECO:0007669"/>
    <property type="project" value="TreeGrafter"/>
</dbReference>
<dbReference type="GO" id="GO:0047334">
    <property type="term" value="F:diphosphate-fructose-6-phosphate 1-phosphotransferase activity"/>
    <property type="evidence" value="ECO:0007669"/>
    <property type="project" value="UniProtKB-EC"/>
</dbReference>
<dbReference type="PANTHER" id="PTHR43650:SF1">
    <property type="entry name" value="PYROPHOSPHATE--FRUCTOSE 6-PHOSPHATE 1-PHOSPHOTRANSFERASE SUBUNIT BETA 2"/>
    <property type="match status" value="1"/>
</dbReference>